<dbReference type="EMBL" id="VICG01000005">
    <property type="protein sequence ID" value="KAA8572150.1"/>
    <property type="molecule type" value="Genomic_DNA"/>
</dbReference>
<dbReference type="AlphaFoldDB" id="A0A5M9JU50"/>
<sequence>MIWDDSLRYFYVGTSLTNHLGRAGPVRGYQGSIMGRSQNKKISLPVNGPVGGWVFELDPQIDESGCGYPFRMGHPGHFSSDG</sequence>
<evidence type="ECO:0000313" key="2">
    <source>
        <dbReference type="Proteomes" id="UP000322873"/>
    </source>
</evidence>
<comment type="caution">
    <text evidence="1">The sequence shown here is derived from an EMBL/GenBank/DDBJ whole genome shotgun (WGS) entry which is preliminary data.</text>
</comment>
<proteinExistence type="predicted"/>
<evidence type="ECO:0000313" key="1">
    <source>
        <dbReference type="EMBL" id="KAA8572150.1"/>
    </source>
</evidence>
<gene>
    <name evidence="1" type="ORF">EYC84_002064</name>
</gene>
<name>A0A5M9JU50_MONFR</name>
<organism evidence="1 2">
    <name type="scientific">Monilinia fructicola</name>
    <name type="common">Brown rot fungus</name>
    <name type="synonym">Ciboria fructicola</name>
    <dbReference type="NCBI Taxonomy" id="38448"/>
    <lineage>
        <taxon>Eukaryota</taxon>
        <taxon>Fungi</taxon>
        <taxon>Dikarya</taxon>
        <taxon>Ascomycota</taxon>
        <taxon>Pezizomycotina</taxon>
        <taxon>Leotiomycetes</taxon>
        <taxon>Helotiales</taxon>
        <taxon>Sclerotiniaceae</taxon>
        <taxon>Monilinia</taxon>
    </lineage>
</organism>
<reference evidence="1 2" key="1">
    <citation type="submission" date="2019-06" db="EMBL/GenBank/DDBJ databases">
        <title>Genome Sequence of the Brown Rot Fungal Pathogen Monilinia fructicola.</title>
        <authorList>
            <person name="De Miccolis Angelini R.M."/>
            <person name="Landi L."/>
            <person name="Abate D."/>
            <person name="Pollastro S."/>
            <person name="Romanazzi G."/>
            <person name="Faretra F."/>
        </authorList>
    </citation>
    <scope>NUCLEOTIDE SEQUENCE [LARGE SCALE GENOMIC DNA]</scope>
    <source>
        <strain evidence="1 2">Mfrc123</strain>
    </source>
</reference>
<accession>A0A5M9JU50</accession>
<protein>
    <submittedName>
        <fullName evidence="1">Uncharacterized protein</fullName>
    </submittedName>
</protein>
<keyword evidence="2" id="KW-1185">Reference proteome</keyword>
<dbReference type="Proteomes" id="UP000322873">
    <property type="component" value="Unassembled WGS sequence"/>
</dbReference>